<name>A0A7Y0EFD2_9CLOT</name>
<dbReference type="RefSeq" id="WP_169296689.1">
    <property type="nucleotide sequence ID" value="NZ_JABBNI010000010.1"/>
</dbReference>
<comment type="caution">
    <text evidence="1">The sequence shown here is derived from an EMBL/GenBank/DDBJ whole genome shotgun (WGS) entry which is preliminary data.</text>
</comment>
<dbReference type="AlphaFoldDB" id="A0A7Y0EFD2"/>
<proteinExistence type="predicted"/>
<accession>A0A7Y0EFD2</accession>
<gene>
    <name evidence="1" type="ORF">HBE96_05135</name>
</gene>
<reference evidence="1 2" key="1">
    <citation type="submission" date="2020-04" db="EMBL/GenBank/DDBJ databases">
        <authorList>
            <person name="Doyle D.A."/>
        </authorList>
    </citation>
    <scope>NUCLEOTIDE SEQUENCE [LARGE SCALE GENOMIC DNA]</scope>
    <source>
        <strain evidence="1 2">P21</strain>
    </source>
</reference>
<dbReference type="InterPro" id="IPR019271">
    <property type="entry name" value="DUF2284_metal-binding"/>
</dbReference>
<evidence type="ECO:0000313" key="1">
    <source>
        <dbReference type="EMBL" id="NMM62082.1"/>
    </source>
</evidence>
<protein>
    <recommendedName>
        <fullName evidence="3">Metal-binding protein</fullName>
    </recommendedName>
</protein>
<reference evidence="1 2" key="2">
    <citation type="submission" date="2020-06" db="EMBL/GenBank/DDBJ databases">
        <title>Complete Genome Sequence of Clostridium muelleri sp. nov. P21T, an Acid-Alcohol Producing Acetogen Isolated from Old Hay.</title>
        <authorList>
            <person name="Duncan K.E."/>
            <person name="Tanner R.S."/>
        </authorList>
    </citation>
    <scope>NUCLEOTIDE SEQUENCE [LARGE SCALE GENOMIC DNA]</scope>
    <source>
        <strain evidence="1 2">P21</strain>
    </source>
</reference>
<keyword evidence="2" id="KW-1185">Reference proteome</keyword>
<sequence>MEMINKKFKAITPHGSLLYEGFILKSRVCNLKGYMDYTKFSELCKSGCVNYGKKWSCPPYSPLFEEFTKGYSYISICLLHIKLQQFSYIKNDYLKVKAANSILKSRIDKTLRKLKRPDNHYISTGSCRMCKPCKCKLDKPCAHNDIKTYSFEALGVDVSNMVKDLFDFKLLWYRKKNVPEYTSVVAGLLSNEIIDENIIFEILKKQN</sequence>
<dbReference type="Proteomes" id="UP000537131">
    <property type="component" value="Unassembled WGS sequence"/>
</dbReference>
<dbReference type="Pfam" id="PF10050">
    <property type="entry name" value="DUF2284"/>
    <property type="match status" value="1"/>
</dbReference>
<evidence type="ECO:0008006" key="3">
    <source>
        <dbReference type="Google" id="ProtNLM"/>
    </source>
</evidence>
<organism evidence="1 2">
    <name type="scientific">Clostridium muellerianum</name>
    <dbReference type="NCBI Taxonomy" id="2716538"/>
    <lineage>
        <taxon>Bacteria</taxon>
        <taxon>Bacillati</taxon>
        <taxon>Bacillota</taxon>
        <taxon>Clostridia</taxon>
        <taxon>Eubacteriales</taxon>
        <taxon>Clostridiaceae</taxon>
        <taxon>Clostridium</taxon>
    </lineage>
</organism>
<dbReference type="EMBL" id="JABBNI010000010">
    <property type="protein sequence ID" value="NMM62082.1"/>
    <property type="molecule type" value="Genomic_DNA"/>
</dbReference>
<evidence type="ECO:0000313" key="2">
    <source>
        <dbReference type="Proteomes" id="UP000537131"/>
    </source>
</evidence>